<keyword evidence="1" id="KW-0732">Signal</keyword>
<feature type="signal peptide" evidence="1">
    <location>
        <begin position="1"/>
        <end position="21"/>
    </location>
</feature>
<protein>
    <submittedName>
        <fullName evidence="2">Uncharacterized protein</fullName>
    </submittedName>
</protein>
<sequence length="205" mass="22837">MRFLPYLIASTLFLFTQPALAEMGETVTITPITVVELELQESQIKNQIKKGTFLKYSPDILSMLQLSAGRFDKPGKSIFFSGCMKKAASPSTHSQIIDHLNEVKNYADTSNTEKVFMEKMVDRMINITLDEKDTLCTCNANNLWTILSNDHKTVFNKLVLGSSLTSKDLKSLNKNSSGFIPNSKGGPGVCLLKSLDLYDEMLKVL</sequence>
<organism evidence="2 3">
    <name type="scientific">Kiloniella antarctica</name>
    <dbReference type="NCBI Taxonomy" id="1550907"/>
    <lineage>
        <taxon>Bacteria</taxon>
        <taxon>Pseudomonadati</taxon>
        <taxon>Pseudomonadota</taxon>
        <taxon>Alphaproteobacteria</taxon>
        <taxon>Rhodospirillales</taxon>
        <taxon>Kiloniellaceae</taxon>
        <taxon>Kiloniella</taxon>
    </lineage>
</organism>
<evidence type="ECO:0000256" key="1">
    <source>
        <dbReference type="SAM" id="SignalP"/>
    </source>
</evidence>
<dbReference type="EMBL" id="JBHUII010000004">
    <property type="protein sequence ID" value="MFD2205516.1"/>
    <property type="molecule type" value="Genomic_DNA"/>
</dbReference>
<keyword evidence="3" id="KW-1185">Reference proteome</keyword>
<proteinExistence type="predicted"/>
<evidence type="ECO:0000313" key="2">
    <source>
        <dbReference type="EMBL" id="MFD2205516.1"/>
    </source>
</evidence>
<feature type="chain" id="PRO_5046715584" evidence="1">
    <location>
        <begin position="22"/>
        <end position="205"/>
    </location>
</feature>
<dbReference type="Proteomes" id="UP001597294">
    <property type="component" value="Unassembled WGS sequence"/>
</dbReference>
<comment type="caution">
    <text evidence="2">The sequence shown here is derived from an EMBL/GenBank/DDBJ whole genome shotgun (WGS) entry which is preliminary data.</text>
</comment>
<reference evidence="3" key="1">
    <citation type="journal article" date="2019" name="Int. J. Syst. Evol. Microbiol.">
        <title>The Global Catalogue of Microorganisms (GCM) 10K type strain sequencing project: providing services to taxonomists for standard genome sequencing and annotation.</title>
        <authorList>
            <consortium name="The Broad Institute Genomics Platform"/>
            <consortium name="The Broad Institute Genome Sequencing Center for Infectious Disease"/>
            <person name="Wu L."/>
            <person name="Ma J."/>
        </authorList>
    </citation>
    <scope>NUCLEOTIDE SEQUENCE [LARGE SCALE GENOMIC DNA]</scope>
    <source>
        <strain evidence="3">CGMCC 4.7192</strain>
    </source>
</reference>
<name>A0ABW5BL71_9PROT</name>
<dbReference type="RefSeq" id="WP_380250202.1">
    <property type="nucleotide sequence ID" value="NZ_JBHUII010000004.1"/>
</dbReference>
<evidence type="ECO:0000313" key="3">
    <source>
        <dbReference type="Proteomes" id="UP001597294"/>
    </source>
</evidence>
<gene>
    <name evidence="2" type="ORF">ACFSKO_07845</name>
</gene>
<accession>A0ABW5BL71</accession>